<dbReference type="OrthoDB" id="270720at2759"/>
<name>A0A7G2C8J6_9TRYP</name>
<dbReference type="PANTHER" id="PTHR23084">
    <property type="entry name" value="PHOSPHATIDYLINOSITOL-4-PHOSPHATE 5-KINASE RELATED"/>
    <property type="match status" value="1"/>
</dbReference>
<protein>
    <submittedName>
        <fullName evidence="3">MORN repeat, putative</fullName>
    </submittedName>
</protein>
<evidence type="ECO:0000256" key="1">
    <source>
        <dbReference type="ARBA" id="ARBA00022737"/>
    </source>
</evidence>
<dbReference type="EMBL" id="LR877148">
    <property type="protein sequence ID" value="CAD2215073.1"/>
    <property type="molecule type" value="Genomic_DNA"/>
</dbReference>
<evidence type="ECO:0000256" key="2">
    <source>
        <dbReference type="SAM" id="MobiDB-lite"/>
    </source>
</evidence>
<accession>A0A7G2C8J6</accession>
<feature type="region of interest" description="Disordered" evidence="2">
    <location>
        <begin position="208"/>
        <end position="239"/>
    </location>
</feature>
<evidence type="ECO:0000313" key="3">
    <source>
        <dbReference type="EMBL" id="CAD2215073.1"/>
    </source>
</evidence>
<sequence length="336" mass="38331">MINVSSSHKPKEYFGTVGGGQFLFKHGKGILVYQNGDTYDGEFVFNVRHGKGKLNLVNKTEEYEGQFQRNRKNGYGVLRYLHTNQYYKGNFVDDVREGEGVMRFSNGDEYLGNFKHNSIEGFGTMKYKNGDIYEGEWKEGIRNGLGTYSLKKNKLGMTMKGFFVNGLVHGEGSLEVPGISVFVGDFRRGERTSGTIYFLSDAGDPRVDFDLQSSTPSPPPENKNDEKDAEKDATTGPLPRVRRCYQGEWDGDNMEGKGLLWYSDDSFYCGYFRRNQRQGPGNLREIHRYPDTTTPYYITEYSGFFYKDKKQGWGIERDQHMERTTRGAPIATSLTP</sequence>
<dbReference type="Gene3D" id="2.20.110.10">
    <property type="entry name" value="Histone H3 K4-specific methyltransferase SET7/9 N-terminal domain"/>
    <property type="match status" value="3"/>
</dbReference>
<dbReference type="Proteomes" id="UP000515908">
    <property type="component" value="Chromosome 04"/>
</dbReference>
<dbReference type="SUPFAM" id="SSF82185">
    <property type="entry name" value="Histone H3 K4-specific methyltransferase SET7/9 N-terminal domain"/>
    <property type="match status" value="2"/>
</dbReference>
<keyword evidence="4" id="KW-1185">Reference proteome</keyword>
<evidence type="ECO:0000313" key="4">
    <source>
        <dbReference type="Proteomes" id="UP000515908"/>
    </source>
</evidence>
<organism evidence="3 4">
    <name type="scientific">Angomonas deanei</name>
    <dbReference type="NCBI Taxonomy" id="59799"/>
    <lineage>
        <taxon>Eukaryota</taxon>
        <taxon>Discoba</taxon>
        <taxon>Euglenozoa</taxon>
        <taxon>Kinetoplastea</taxon>
        <taxon>Metakinetoplastina</taxon>
        <taxon>Trypanosomatida</taxon>
        <taxon>Trypanosomatidae</taxon>
        <taxon>Strigomonadinae</taxon>
        <taxon>Angomonas</taxon>
    </lineage>
</organism>
<dbReference type="SMART" id="SM00698">
    <property type="entry name" value="MORN"/>
    <property type="match status" value="7"/>
</dbReference>
<feature type="compositionally biased region" description="Basic and acidic residues" evidence="2">
    <location>
        <begin position="222"/>
        <end position="233"/>
    </location>
</feature>
<keyword evidence="1" id="KW-0677">Repeat</keyword>
<dbReference type="InterPro" id="IPR003409">
    <property type="entry name" value="MORN"/>
</dbReference>
<dbReference type="PANTHER" id="PTHR23084:SF263">
    <property type="entry name" value="MORN REPEAT-CONTAINING PROTEIN 1"/>
    <property type="match status" value="1"/>
</dbReference>
<gene>
    <name evidence="3" type="ORF">ADEAN_000252600</name>
</gene>
<proteinExistence type="predicted"/>
<dbReference type="VEuPathDB" id="TriTrypDB:ADEAN_000252600"/>
<reference evidence="3 4" key="1">
    <citation type="submission" date="2020-08" db="EMBL/GenBank/DDBJ databases">
        <authorList>
            <person name="Newling K."/>
            <person name="Davey J."/>
            <person name="Forrester S."/>
        </authorList>
    </citation>
    <scope>NUCLEOTIDE SEQUENCE [LARGE SCALE GENOMIC DNA]</scope>
    <source>
        <strain evidence="4">Crithidia deanei Carvalho (ATCC PRA-265)</strain>
    </source>
</reference>
<dbReference type="Pfam" id="PF02493">
    <property type="entry name" value="MORN"/>
    <property type="match status" value="8"/>
</dbReference>
<dbReference type="AlphaFoldDB" id="A0A7G2C8J6"/>